<proteinExistence type="predicted"/>
<gene>
    <name evidence="2" type="ORF">LMG27198_04420</name>
</gene>
<evidence type="ECO:0000313" key="2">
    <source>
        <dbReference type="EMBL" id="GLI91450.1"/>
    </source>
</evidence>
<dbReference type="EMBL" id="BSEC01000001">
    <property type="protein sequence ID" value="GLI91450.1"/>
    <property type="molecule type" value="Genomic_DNA"/>
</dbReference>
<dbReference type="CDD" id="cd07043">
    <property type="entry name" value="STAS_anti-anti-sigma_factors"/>
    <property type="match status" value="1"/>
</dbReference>
<keyword evidence="3" id="KW-1185">Reference proteome</keyword>
<evidence type="ECO:0000313" key="3">
    <source>
        <dbReference type="Proteomes" id="UP001144323"/>
    </source>
</evidence>
<accession>A0A9W6GR85</accession>
<dbReference type="PROSITE" id="PS50801">
    <property type="entry name" value="STAS"/>
    <property type="match status" value="1"/>
</dbReference>
<dbReference type="SUPFAM" id="SSF52091">
    <property type="entry name" value="SpoIIaa-like"/>
    <property type="match status" value="1"/>
</dbReference>
<dbReference type="Gene3D" id="3.30.750.24">
    <property type="entry name" value="STAS domain"/>
    <property type="match status" value="1"/>
</dbReference>
<dbReference type="Pfam" id="PF13466">
    <property type="entry name" value="STAS_2"/>
    <property type="match status" value="1"/>
</dbReference>
<protein>
    <recommendedName>
        <fullName evidence="1">STAS domain-containing protein</fullName>
    </recommendedName>
</protein>
<sequence length="112" mass="11930">MKLQIAELDHGISKILLDGRLDLDGALAIDAEFKDAVAGKRRIVVDLAGVDYLASLGIRTLVSGAKMAAGIGGKLVVLAPQRNVEKVLRESNIDTLIPIIRDIAEVDLVFGL</sequence>
<dbReference type="InterPro" id="IPR002645">
    <property type="entry name" value="STAS_dom"/>
</dbReference>
<dbReference type="GO" id="GO:0043856">
    <property type="term" value="F:anti-sigma factor antagonist activity"/>
    <property type="evidence" value="ECO:0007669"/>
    <property type="project" value="TreeGrafter"/>
</dbReference>
<dbReference type="RefSeq" id="WP_281800098.1">
    <property type="nucleotide sequence ID" value="NZ_BSEC01000001.1"/>
</dbReference>
<organism evidence="2 3">
    <name type="scientific">Methylocystis echinoides</name>
    <dbReference type="NCBI Taxonomy" id="29468"/>
    <lineage>
        <taxon>Bacteria</taxon>
        <taxon>Pseudomonadati</taxon>
        <taxon>Pseudomonadota</taxon>
        <taxon>Alphaproteobacteria</taxon>
        <taxon>Hyphomicrobiales</taxon>
        <taxon>Methylocystaceae</taxon>
        <taxon>Methylocystis</taxon>
    </lineage>
</organism>
<name>A0A9W6GR85_9HYPH</name>
<dbReference type="InterPro" id="IPR058548">
    <property type="entry name" value="MlaB-like_STAS"/>
</dbReference>
<dbReference type="AlphaFoldDB" id="A0A9W6GR85"/>
<reference evidence="2" key="1">
    <citation type="journal article" date="2023" name="Int. J. Syst. Evol. Microbiol.">
        <title>Methylocystis iwaonis sp. nov., a type II methane-oxidizing bacterium from surface soil of a rice paddy field in Japan, and emended description of the genus Methylocystis (ex Whittenbury et al. 1970) Bowman et al. 1993.</title>
        <authorList>
            <person name="Kaise H."/>
            <person name="Sawadogo J.B."/>
            <person name="Alam M.S."/>
            <person name="Ueno C."/>
            <person name="Dianou D."/>
            <person name="Shinjo R."/>
            <person name="Asakawa S."/>
        </authorList>
    </citation>
    <scope>NUCLEOTIDE SEQUENCE</scope>
    <source>
        <strain evidence="2">LMG27198</strain>
    </source>
</reference>
<dbReference type="PANTHER" id="PTHR33495">
    <property type="entry name" value="ANTI-SIGMA FACTOR ANTAGONIST TM_1081-RELATED-RELATED"/>
    <property type="match status" value="1"/>
</dbReference>
<evidence type="ECO:0000259" key="1">
    <source>
        <dbReference type="PROSITE" id="PS50801"/>
    </source>
</evidence>
<dbReference type="Proteomes" id="UP001144323">
    <property type="component" value="Unassembled WGS sequence"/>
</dbReference>
<feature type="domain" description="STAS" evidence="1">
    <location>
        <begin position="11"/>
        <end position="112"/>
    </location>
</feature>
<comment type="caution">
    <text evidence="2">The sequence shown here is derived from an EMBL/GenBank/DDBJ whole genome shotgun (WGS) entry which is preliminary data.</text>
</comment>
<dbReference type="InterPro" id="IPR036513">
    <property type="entry name" value="STAS_dom_sf"/>
</dbReference>
<dbReference type="PANTHER" id="PTHR33495:SF2">
    <property type="entry name" value="ANTI-SIGMA FACTOR ANTAGONIST TM_1081-RELATED"/>
    <property type="match status" value="1"/>
</dbReference>